<evidence type="ECO:0000256" key="4">
    <source>
        <dbReference type="ARBA" id="ARBA00022553"/>
    </source>
</evidence>
<keyword evidence="7 10" id="KW-0687">Ribonucleoprotein</keyword>
<dbReference type="Gene3D" id="2.30.30.560">
    <property type="match status" value="1"/>
</dbReference>
<feature type="repeat" description="MVP" evidence="10">
    <location>
        <begin position="122"/>
        <end position="169"/>
    </location>
</feature>
<keyword evidence="6" id="KW-0539">Nucleus</keyword>
<dbReference type="Pfam" id="PF11978">
    <property type="entry name" value="MVP_shoulder"/>
    <property type="match status" value="1"/>
</dbReference>
<dbReference type="InterPro" id="IPR039059">
    <property type="entry name" value="MVP"/>
</dbReference>
<dbReference type="GO" id="GO:0005634">
    <property type="term" value="C:nucleus"/>
    <property type="evidence" value="ECO:0007669"/>
    <property type="project" value="UniProtKB-SubCell"/>
</dbReference>
<name>A0A7G2C593_9TRYP</name>
<dbReference type="InterPro" id="IPR041139">
    <property type="entry name" value="MVP_rep_dom"/>
</dbReference>
<feature type="domain" description="Major vault protein shoulder" evidence="13">
    <location>
        <begin position="561"/>
        <end position="679"/>
    </location>
</feature>
<feature type="domain" description="Major vault protein repeat" evidence="14">
    <location>
        <begin position="53"/>
        <end position="112"/>
    </location>
</feature>
<evidence type="ECO:0000256" key="9">
    <source>
        <dbReference type="ARBA" id="ARBA00025889"/>
    </source>
</evidence>
<feature type="domain" description="Major vault protein repeat" evidence="15">
    <location>
        <begin position="490"/>
        <end position="560"/>
    </location>
</feature>
<dbReference type="InterPro" id="IPR043023">
    <property type="entry name" value="MVP_rep_sf"/>
</dbReference>
<accession>A0A7G2C593</accession>
<dbReference type="PANTHER" id="PTHR14165:SF12">
    <property type="entry name" value="VAULT PROTEIN, PUTATIVE-RELATED"/>
    <property type="match status" value="1"/>
</dbReference>
<comment type="subunit">
    <text evidence="9">The vault ribonucleoprotein particle is a huge (400 A x 670 A) cage structure of 12.9 MDa. It consists of a dimer of half-vaults, with each half-vault comprising 39 identical major vault protein (MVP) chains, PARP4 and one or more vault RNAs (vRNAs).</text>
</comment>
<dbReference type="Proteomes" id="UP000515908">
    <property type="component" value="Chromosome 03"/>
</dbReference>
<dbReference type="InterPro" id="IPR002499">
    <property type="entry name" value="Vault_N"/>
</dbReference>
<feature type="repeat" description="MVP" evidence="10">
    <location>
        <begin position="58"/>
        <end position="121"/>
    </location>
</feature>
<feature type="region of interest" description="Disordered" evidence="11">
    <location>
        <begin position="443"/>
        <end position="476"/>
    </location>
</feature>
<dbReference type="OrthoDB" id="6125719at2759"/>
<dbReference type="Gene3D" id="6.10.250.720">
    <property type="match status" value="1"/>
</dbReference>
<evidence type="ECO:0000256" key="5">
    <source>
        <dbReference type="ARBA" id="ARBA00022737"/>
    </source>
</evidence>
<gene>
    <name evidence="16" type="ORF">ADEAN_000175900</name>
</gene>
<evidence type="ECO:0000259" key="13">
    <source>
        <dbReference type="Pfam" id="PF11978"/>
    </source>
</evidence>
<evidence type="ECO:0000256" key="6">
    <source>
        <dbReference type="ARBA" id="ARBA00023242"/>
    </source>
</evidence>
<comment type="function">
    <text evidence="8">Required for normal vault structure. Vaults are multi-subunit structures that may act as scaffolds for proteins involved in signal transduction. Vaults may also play a role in nucleo-cytoplasmic transport.</text>
</comment>
<dbReference type="Gene3D" id="6.20.380.10">
    <property type="match status" value="1"/>
</dbReference>
<dbReference type="Gene3D" id="2.30.30.570">
    <property type="match status" value="2"/>
</dbReference>
<dbReference type="InterPro" id="IPR021870">
    <property type="entry name" value="MVP_shoulder"/>
</dbReference>
<evidence type="ECO:0000313" key="16">
    <source>
        <dbReference type="EMBL" id="CAD2214314.1"/>
    </source>
</evidence>
<dbReference type="EMBL" id="LR877147">
    <property type="protein sequence ID" value="CAD2214314.1"/>
    <property type="molecule type" value="Genomic_DNA"/>
</dbReference>
<dbReference type="FunFam" id="2.30.30.570:FF:000001">
    <property type="entry name" value="major vault protein-like"/>
    <property type="match status" value="1"/>
</dbReference>
<evidence type="ECO:0000256" key="1">
    <source>
        <dbReference type="ARBA" id="ARBA00004123"/>
    </source>
</evidence>
<evidence type="ECO:0000313" key="17">
    <source>
        <dbReference type="Proteomes" id="UP000515908"/>
    </source>
</evidence>
<evidence type="ECO:0000256" key="8">
    <source>
        <dbReference type="ARBA" id="ARBA00024814"/>
    </source>
</evidence>
<reference evidence="16 17" key="1">
    <citation type="submission" date="2020-08" db="EMBL/GenBank/DDBJ databases">
        <authorList>
            <person name="Newling K."/>
            <person name="Davey J."/>
            <person name="Forrester S."/>
        </authorList>
    </citation>
    <scope>NUCLEOTIDE SEQUENCE [LARGE SCALE GENOMIC DNA]</scope>
    <source>
        <strain evidence="17">Crithidia deanei Carvalho (ATCC PRA-265)</strain>
    </source>
</reference>
<dbReference type="InterPro" id="IPR041134">
    <property type="entry name" value="Vault_2"/>
</dbReference>
<dbReference type="Pfam" id="PF17794">
    <property type="entry name" value="Vault_2"/>
    <property type="match status" value="1"/>
</dbReference>
<evidence type="ECO:0000256" key="2">
    <source>
        <dbReference type="ARBA" id="ARBA00004496"/>
    </source>
</evidence>
<keyword evidence="5" id="KW-0677">Repeat</keyword>
<protein>
    <submittedName>
        <fullName evidence="16">Major Vault Protein repeat domain/Major Vault Protein Repeat domain/Shoulder domain containing protein, putative</fullName>
    </submittedName>
</protein>
<dbReference type="AlphaFoldDB" id="A0A7G2C593"/>
<keyword evidence="3 10" id="KW-0963">Cytoplasm</keyword>
<dbReference type="InterPro" id="IPR040989">
    <property type="entry name" value="Vault_3"/>
</dbReference>
<feature type="domain" description="Major vault protein repeat" evidence="12">
    <location>
        <begin position="320"/>
        <end position="360"/>
    </location>
</feature>
<evidence type="ECO:0000256" key="7">
    <source>
        <dbReference type="ARBA" id="ARBA00023274"/>
    </source>
</evidence>
<dbReference type="InterPro" id="IPR043179">
    <property type="entry name" value="Vault_2_sf"/>
</dbReference>
<dbReference type="Gene3D" id="2.30.30.620">
    <property type="match status" value="1"/>
</dbReference>
<dbReference type="InterPro" id="IPR036013">
    <property type="entry name" value="Band_7/SPFH_dom_sf"/>
</dbReference>
<dbReference type="VEuPathDB" id="TriTrypDB:ADEAN_000175900"/>
<keyword evidence="4" id="KW-0597">Phosphoprotein</keyword>
<organism evidence="16 17">
    <name type="scientific">Angomonas deanei</name>
    <dbReference type="NCBI Taxonomy" id="59799"/>
    <lineage>
        <taxon>Eukaryota</taxon>
        <taxon>Discoba</taxon>
        <taxon>Euglenozoa</taxon>
        <taxon>Kinetoplastea</taxon>
        <taxon>Metakinetoplastina</taxon>
        <taxon>Trypanosomatida</taxon>
        <taxon>Trypanosomatidae</taxon>
        <taxon>Strigomonadinae</taxon>
        <taxon>Angomonas</taxon>
    </lineage>
</organism>
<dbReference type="Pfam" id="PF17795">
    <property type="entry name" value="Vault_3"/>
    <property type="match status" value="1"/>
</dbReference>
<feature type="repeat" description="MVP" evidence="10">
    <location>
        <begin position="223"/>
        <end position="281"/>
    </location>
</feature>
<feature type="repeat" description="MVP" evidence="10">
    <location>
        <begin position="324"/>
        <end position="375"/>
    </location>
</feature>
<dbReference type="Gene3D" id="2.30.30.550">
    <property type="entry name" value="Major Vault Protein repeat"/>
    <property type="match status" value="1"/>
</dbReference>
<evidence type="ECO:0000256" key="3">
    <source>
        <dbReference type="ARBA" id="ARBA00022490"/>
    </source>
</evidence>
<evidence type="ECO:0000259" key="14">
    <source>
        <dbReference type="Pfam" id="PF17794"/>
    </source>
</evidence>
<dbReference type="GO" id="GO:1990904">
    <property type="term" value="C:ribonucleoprotein complex"/>
    <property type="evidence" value="ECO:0007669"/>
    <property type="project" value="UniProtKB-UniRule"/>
</dbReference>
<dbReference type="CDD" id="cd08825">
    <property type="entry name" value="MVP_shoulder"/>
    <property type="match status" value="1"/>
</dbReference>
<dbReference type="FunFam" id="3.30.479.30:FF:000010">
    <property type="entry name" value="major vault protein-like"/>
    <property type="match status" value="1"/>
</dbReference>
<proteinExistence type="predicted"/>
<evidence type="ECO:0000259" key="12">
    <source>
        <dbReference type="Pfam" id="PF01505"/>
    </source>
</evidence>
<evidence type="ECO:0000259" key="15">
    <source>
        <dbReference type="Pfam" id="PF17795"/>
    </source>
</evidence>
<dbReference type="Gene3D" id="3.30.479.30">
    <property type="entry name" value="Band 7 domain"/>
    <property type="match status" value="1"/>
</dbReference>
<dbReference type="Pfam" id="PF01505">
    <property type="entry name" value="Vault"/>
    <property type="match status" value="1"/>
</dbReference>
<dbReference type="GO" id="GO:0005737">
    <property type="term" value="C:cytoplasm"/>
    <property type="evidence" value="ECO:0007669"/>
    <property type="project" value="UniProtKB-SubCell"/>
</dbReference>
<sequence>MSYSAPQLILRLQPYHYAHVANENNNTTMLVVGPQNYTLSSNETVVTPTKKFVVVPSGYYCKIKNPICTTKDANGSPVPVLDESGQVRCRVGEIEYRYNVQPFPLYPDEELLGINSLDVVSARECLMIRIVKSYGEYKEGDSRIFKGPGTYYPRSEEEIARREPAVVVEKGQGLCAMANYDVLHPTTKVEYYSGELYLLLTPGFYFPNPYETVQSVVTGRDLLNEGLHIEVTRGFVDNRDFAKGIQRKSGDVYMVTGEECPCFILHPYEKILKSVEKVFVAASEYCVVVNSHGDRKVLTNTHFYLQPGETMEAGSPNSVYLLSSEQAVLVRALADHTGKDGTKRRCGDRWLVKGPSQFIPSAYTTVEEDPLTGKDIREKVLLIEGEGIYIRNTISGETRLLSGPTGYLLEAHEEVFEKPVSDTVRHLLENQHRTHVAYVGKTATKKGDDREEQPIVYTDDDDGDSFDGAPSREGTGTVSMCDLPENKKAIVYHIPYRSVTQLYNYKTQKTRVVFGPEQVMLEPDEEFTVVSLSGSPWDAAQPTKCLPKEPHRISALYLFLGPSNMSDVVHVETRDHAQLTLQLCYDWYFDIPYGDGNAAVKCFSVTDFVGDACSFIASNIRAVVASLFFEDFHRNSAKLLKEAVFGIDPATNEARKELRFPANHLVITSVDAQEMEVSDERTKQGLQKSVKMAIELATHAQEVNAQQVASEREQVAHGKLERQKMMDQVANEEQRKKFLEAENMGLEYVHAGKSRALAEAISEATKIEGDATVKANSLRVQKEQLLFDVMSELQERKKVLIGEQESALSAEQRSLEAQLADIKLQVMEQSIAALGAETMGEIAKAGPALQAKLLGSLGLEGYLVTDGKTPINLFRTAEGLSAPSQ</sequence>
<comment type="subcellular location">
    <subcellularLocation>
        <location evidence="2 10">Cytoplasm</location>
    </subcellularLocation>
    <subcellularLocation>
        <location evidence="1">Nucleus</location>
    </subcellularLocation>
</comment>
<keyword evidence="17" id="KW-1185">Reference proteome</keyword>
<dbReference type="PANTHER" id="PTHR14165">
    <property type="entry name" value="MAJOR VAULT PROTEIN"/>
    <property type="match status" value="1"/>
</dbReference>
<dbReference type="PROSITE" id="PS51224">
    <property type="entry name" value="MVP"/>
    <property type="match status" value="4"/>
</dbReference>
<evidence type="ECO:0000256" key="11">
    <source>
        <dbReference type="SAM" id="MobiDB-lite"/>
    </source>
</evidence>
<evidence type="ECO:0000256" key="10">
    <source>
        <dbReference type="PROSITE-ProRule" id="PRU00571"/>
    </source>
</evidence>